<dbReference type="Proteomes" id="UP000835052">
    <property type="component" value="Unassembled WGS sequence"/>
</dbReference>
<feature type="region of interest" description="Disordered" evidence="2">
    <location>
        <begin position="697"/>
        <end position="726"/>
    </location>
</feature>
<evidence type="ECO:0000256" key="2">
    <source>
        <dbReference type="SAM" id="MobiDB-lite"/>
    </source>
</evidence>
<feature type="compositionally biased region" description="Low complexity" evidence="2">
    <location>
        <begin position="634"/>
        <end position="643"/>
    </location>
</feature>
<keyword evidence="5" id="KW-1185">Reference proteome</keyword>
<feature type="compositionally biased region" description="Basic residues" evidence="2">
    <location>
        <begin position="1"/>
        <end position="12"/>
    </location>
</feature>
<feature type="region of interest" description="Disordered" evidence="2">
    <location>
        <begin position="1"/>
        <end position="23"/>
    </location>
</feature>
<dbReference type="EMBL" id="CAJGYM010000104">
    <property type="protein sequence ID" value="CAD6197773.1"/>
    <property type="molecule type" value="Genomic_DNA"/>
</dbReference>
<proteinExistence type="predicted"/>
<gene>
    <name evidence="4" type="ORF">CAUJ_LOCUS13682</name>
</gene>
<keyword evidence="3" id="KW-0812">Transmembrane</keyword>
<feature type="coiled-coil region" evidence="1">
    <location>
        <begin position="293"/>
        <end position="355"/>
    </location>
</feature>
<evidence type="ECO:0000256" key="3">
    <source>
        <dbReference type="SAM" id="Phobius"/>
    </source>
</evidence>
<feature type="transmembrane region" description="Helical" evidence="3">
    <location>
        <begin position="66"/>
        <end position="87"/>
    </location>
</feature>
<name>A0A8S1HMB1_9PELO</name>
<feature type="compositionally biased region" description="Basic and acidic residues" evidence="2">
    <location>
        <begin position="227"/>
        <end position="241"/>
    </location>
</feature>
<feature type="compositionally biased region" description="Basic and acidic residues" evidence="2">
    <location>
        <begin position="100"/>
        <end position="127"/>
    </location>
</feature>
<dbReference type="OrthoDB" id="5860066at2759"/>
<dbReference type="AlphaFoldDB" id="A0A8S1HMB1"/>
<sequence>MSNMLRAKKARRRAFEPTGSGGRRRCALTSQLAKRRAAPTYSLLGTVAASLAPCRLTPASYRPHRISAVVSSLYMSFGAPVLFIKMANIFRNLFRHKKVTNKENESPPPEEFERGRTSRHSLHEPKRSGRRWTRFADDGDLPATAAYHTTSTKKFPKGPQSCPLGYREESEASNRSYEIDVYHGGNKNGNNKKEKRKRDDVPQQKSRRGDRDYRETASMVGGQRSQRYAEPHYRRSIRESSEYGSGDPSPIGQMGPRHSHYDVMLDDSENDDFDVNQQIRIVEKSHQQYVRLWKESEKKRLEEEQRVRELMKERERQNEFQLDLFRQIDKLTKDKERYKRKIKEMESQMRDMQSARMYPNSFGFCMQPGAPSMQSSVHHSQRMSYMTPIGGVSSSNTPTTSAMDSTAYGAGETMAQTSEMSLLQPQQLGQLHLSFTNPPFCNPEMDDEEDETKNFRTNTSSLSIETPRCSAGTSTGEILAEIHNAAASVGSESDITLNEAVQRDEGYSTTTDRSSACGGRRQISGENTKKLTLTRRTSATTLHAPRHTRSLLRGAPASAVFFSSARGEAGATRLFRTPFGASPIMPLPFHPAFGENDPRPRLFCVSYAQPTIKSVDEEPEEIYSSLKKARGEDSSSISSSSYSDSHHVTRIPLGSPRPVEPRNSSSNTVIHVSAGPQRIISSTASFSNVFQPSSYKPEVKIRPTTSSEDVRRRSRHPSGDFEGWAGRAMEGRVMETPNHGPSRSANSVRSYWESNIAAEQRARQDEAKHRKPRSYGFPKWRSTDALSASLVASNPVRIPTDSRIPEERLRKMEETEREAREVKREIHEIAEEPERRLHKGKSLDSLVMQVDYKPWYDTEKIKQAVSRESIANIGLARDFFENVASRDWRSATNSRRDSISSVNTPAPPLPPKSDHVQLRQMYAAAATSSAPPARHVPTVLDSPPSSHNSSRFEAPANGHGGRIQQQGSPQSAVDPIEQQEVLLMLYMKQNMDILTGLGISIPSEVLQEMDELQGLPVELRVVDDESQRMSSPSARNGRYNRKSQPPVPRANGKFKKNDFRANPMMGAVGEQLISADIRNLREREDELRRTRHGSELSMNSFDFPQNGYGSHEHFNDFQNMSHHENYGYTSSAREVFQ</sequence>
<keyword evidence="3" id="KW-1133">Transmembrane helix</keyword>
<reference evidence="4" key="1">
    <citation type="submission" date="2020-10" db="EMBL/GenBank/DDBJ databases">
        <authorList>
            <person name="Kikuchi T."/>
        </authorList>
    </citation>
    <scope>NUCLEOTIDE SEQUENCE</scope>
    <source>
        <strain evidence="4">NKZ352</strain>
    </source>
</reference>
<feature type="region of interest" description="Disordered" evidence="2">
    <location>
        <begin position="100"/>
        <end position="266"/>
    </location>
</feature>
<accession>A0A8S1HMB1</accession>
<comment type="caution">
    <text evidence="4">The sequence shown here is derived from an EMBL/GenBank/DDBJ whole genome shotgun (WGS) entry which is preliminary data.</text>
</comment>
<evidence type="ECO:0000256" key="1">
    <source>
        <dbReference type="SAM" id="Coils"/>
    </source>
</evidence>
<evidence type="ECO:0000313" key="4">
    <source>
        <dbReference type="EMBL" id="CAD6197773.1"/>
    </source>
</evidence>
<feature type="compositionally biased region" description="Basic and acidic residues" evidence="2">
    <location>
        <begin position="166"/>
        <end position="181"/>
    </location>
</feature>
<keyword evidence="1" id="KW-0175">Coiled coil</keyword>
<protein>
    <submittedName>
        <fullName evidence="4">Uncharacterized protein</fullName>
    </submittedName>
</protein>
<feature type="compositionally biased region" description="Low complexity" evidence="2">
    <location>
        <begin position="923"/>
        <end position="933"/>
    </location>
</feature>
<feature type="region of interest" description="Disordered" evidence="2">
    <location>
        <begin position="1023"/>
        <end position="1058"/>
    </location>
</feature>
<keyword evidence="3" id="KW-0472">Membrane</keyword>
<feature type="region of interest" description="Disordered" evidence="2">
    <location>
        <begin position="616"/>
        <end position="668"/>
    </location>
</feature>
<dbReference type="PANTHER" id="PTHR37960">
    <property type="entry name" value="PROTEIN CBG06493-RELATED"/>
    <property type="match status" value="1"/>
</dbReference>
<organism evidence="4 5">
    <name type="scientific">Caenorhabditis auriculariae</name>
    <dbReference type="NCBI Taxonomy" id="2777116"/>
    <lineage>
        <taxon>Eukaryota</taxon>
        <taxon>Metazoa</taxon>
        <taxon>Ecdysozoa</taxon>
        <taxon>Nematoda</taxon>
        <taxon>Chromadorea</taxon>
        <taxon>Rhabditida</taxon>
        <taxon>Rhabditina</taxon>
        <taxon>Rhabditomorpha</taxon>
        <taxon>Rhabditoidea</taxon>
        <taxon>Rhabditidae</taxon>
        <taxon>Peloderinae</taxon>
        <taxon>Caenorhabditis</taxon>
    </lineage>
</organism>
<feature type="compositionally biased region" description="Basic and acidic residues" evidence="2">
    <location>
        <begin position="197"/>
        <end position="215"/>
    </location>
</feature>
<evidence type="ECO:0000313" key="5">
    <source>
        <dbReference type="Proteomes" id="UP000835052"/>
    </source>
</evidence>
<feature type="region of interest" description="Disordered" evidence="2">
    <location>
        <begin position="890"/>
        <end position="972"/>
    </location>
</feature>